<dbReference type="PROSITE" id="PS50005">
    <property type="entry name" value="TPR"/>
    <property type="match status" value="3"/>
</dbReference>
<dbReference type="InterPro" id="IPR013105">
    <property type="entry name" value="TPR_2"/>
</dbReference>
<dbReference type="EMBL" id="JBAFSM010000023">
    <property type="protein sequence ID" value="MEG3438119.1"/>
    <property type="molecule type" value="Genomic_DNA"/>
</dbReference>
<dbReference type="AlphaFoldDB" id="A0AAW9QYV6"/>
<dbReference type="Pfam" id="PF00515">
    <property type="entry name" value="TPR_1"/>
    <property type="match status" value="1"/>
</dbReference>
<keyword evidence="1" id="KW-0677">Repeat</keyword>
<evidence type="ECO:0000313" key="4">
    <source>
        <dbReference type="EMBL" id="MEG3438119.1"/>
    </source>
</evidence>
<feature type="repeat" description="TPR" evidence="3">
    <location>
        <begin position="112"/>
        <end position="145"/>
    </location>
</feature>
<dbReference type="InterPro" id="IPR050498">
    <property type="entry name" value="Ycf3"/>
</dbReference>
<dbReference type="SUPFAM" id="SSF81901">
    <property type="entry name" value="HCP-like"/>
    <property type="match status" value="1"/>
</dbReference>
<dbReference type="InterPro" id="IPR019734">
    <property type="entry name" value="TPR_rpt"/>
</dbReference>
<gene>
    <name evidence="4" type="ORF">V0288_13405</name>
</gene>
<comment type="caution">
    <text evidence="4">The sequence shown here is derived from an EMBL/GenBank/DDBJ whole genome shotgun (WGS) entry which is preliminary data.</text>
</comment>
<dbReference type="Pfam" id="PF07719">
    <property type="entry name" value="TPR_2"/>
    <property type="match status" value="1"/>
</dbReference>
<dbReference type="PANTHER" id="PTHR44858">
    <property type="entry name" value="TETRATRICOPEPTIDE REPEAT PROTEIN 6"/>
    <property type="match status" value="1"/>
</dbReference>
<dbReference type="RefSeq" id="WP_332865600.1">
    <property type="nucleotide sequence ID" value="NZ_JBAFSM010000023.1"/>
</dbReference>
<dbReference type="SMART" id="SM00028">
    <property type="entry name" value="TPR"/>
    <property type="match status" value="6"/>
</dbReference>
<feature type="repeat" description="TPR" evidence="3">
    <location>
        <begin position="185"/>
        <end position="218"/>
    </location>
</feature>
<evidence type="ECO:0000256" key="1">
    <source>
        <dbReference type="ARBA" id="ARBA00022737"/>
    </source>
</evidence>
<protein>
    <submittedName>
        <fullName evidence="4">Tetratricopeptide repeat protein</fullName>
    </submittedName>
</protein>
<feature type="repeat" description="TPR" evidence="3">
    <location>
        <begin position="219"/>
        <end position="252"/>
    </location>
</feature>
<keyword evidence="5" id="KW-1185">Reference proteome</keyword>
<dbReference type="PROSITE" id="PS50293">
    <property type="entry name" value="TPR_REGION"/>
    <property type="match status" value="1"/>
</dbReference>
<proteinExistence type="predicted"/>
<dbReference type="Pfam" id="PF13181">
    <property type="entry name" value="TPR_8"/>
    <property type="match status" value="1"/>
</dbReference>
<keyword evidence="2 3" id="KW-0802">TPR repeat</keyword>
<sequence>MHIYPLLSTVRIQFLSRSLPYLATCILGFSLLLAFPDRSLATTNLPDRFNAGIVQLQQGNYSEALEHFTGAIERGINPGAAYGNRCLTRIHLQDYINAWQDCTRSLQHRSSATVYFHRGLAFYRLGEHDRALDDYNRSIALQPTYYPAYYNRGLVHSARKNHSLAITDFNQSLRQMTAPDPVSLASIYTDRAASYLALGNLNAARADLDRSLHLDKNYPPTYYHRACLSRRLHRFPEAIDDFNRALALDPRLADAYIQRGLLLDRLGYPRSALEDLHRGADYFHHQGHRENYRSVLTLIERVRDRLSRHANLIV</sequence>
<evidence type="ECO:0000256" key="2">
    <source>
        <dbReference type="ARBA" id="ARBA00022803"/>
    </source>
</evidence>
<evidence type="ECO:0000256" key="3">
    <source>
        <dbReference type="PROSITE-ProRule" id="PRU00339"/>
    </source>
</evidence>
<dbReference type="InterPro" id="IPR011990">
    <property type="entry name" value="TPR-like_helical_dom_sf"/>
</dbReference>
<dbReference type="PANTHER" id="PTHR44858:SF1">
    <property type="entry name" value="UDP-N-ACETYLGLUCOSAMINE--PEPTIDE N-ACETYLGLUCOSAMINYLTRANSFERASE SPINDLY-RELATED"/>
    <property type="match status" value="1"/>
</dbReference>
<evidence type="ECO:0000313" key="5">
    <source>
        <dbReference type="Proteomes" id="UP001328733"/>
    </source>
</evidence>
<dbReference type="Proteomes" id="UP001328733">
    <property type="component" value="Unassembled WGS sequence"/>
</dbReference>
<name>A0AAW9QYV6_9CHRO</name>
<reference evidence="4 5" key="1">
    <citation type="submission" date="2024-01" db="EMBL/GenBank/DDBJ databases">
        <title>Genomic insights into the taxonomy and metabolism of the cyanobacterium Pannus brasiliensis CCIBt3594.</title>
        <authorList>
            <person name="Machado M."/>
            <person name="Botero N.B."/>
            <person name="Andreote A.P.D."/>
            <person name="Feitosa A.M.T."/>
            <person name="Popin R."/>
            <person name="Sivonen K."/>
            <person name="Fiore M.F."/>
        </authorList>
    </citation>
    <scope>NUCLEOTIDE SEQUENCE [LARGE SCALE GENOMIC DNA]</scope>
    <source>
        <strain evidence="4 5">CCIBt3594</strain>
    </source>
</reference>
<accession>A0AAW9QYV6</accession>
<dbReference type="Gene3D" id="1.25.40.10">
    <property type="entry name" value="Tetratricopeptide repeat domain"/>
    <property type="match status" value="4"/>
</dbReference>
<organism evidence="4 5">
    <name type="scientific">Pannus brasiliensis CCIBt3594</name>
    <dbReference type="NCBI Taxonomy" id="1427578"/>
    <lineage>
        <taxon>Bacteria</taxon>
        <taxon>Bacillati</taxon>
        <taxon>Cyanobacteriota</taxon>
        <taxon>Cyanophyceae</taxon>
        <taxon>Oscillatoriophycideae</taxon>
        <taxon>Chroococcales</taxon>
        <taxon>Microcystaceae</taxon>
        <taxon>Pannus</taxon>
    </lineage>
</organism>